<name>A0A0E0DL94_9ORYZ</name>
<dbReference type="Gramene" id="OMERI05G01520.1">
    <property type="protein sequence ID" value="OMERI05G01520.1"/>
    <property type="gene ID" value="OMERI05G01520"/>
</dbReference>
<dbReference type="EnsemblPlants" id="OMERI05G01520.1">
    <property type="protein sequence ID" value="OMERI05G01520.1"/>
    <property type="gene ID" value="OMERI05G01520"/>
</dbReference>
<reference evidence="1" key="1">
    <citation type="submission" date="2015-04" db="UniProtKB">
        <authorList>
            <consortium name="EnsemblPlants"/>
        </authorList>
    </citation>
    <scope>IDENTIFICATION</scope>
</reference>
<evidence type="ECO:0000313" key="2">
    <source>
        <dbReference type="Proteomes" id="UP000008021"/>
    </source>
</evidence>
<evidence type="ECO:0000313" key="1">
    <source>
        <dbReference type="EnsemblPlants" id="OMERI05G01520.1"/>
    </source>
</evidence>
<keyword evidence="2" id="KW-1185">Reference proteome</keyword>
<dbReference type="HOGENOM" id="CLU_1789999_0_0_1"/>
<accession>A0A0E0DL94</accession>
<dbReference type="AlphaFoldDB" id="A0A0E0DL94"/>
<reference evidence="1" key="2">
    <citation type="submission" date="2018-05" db="EMBL/GenBank/DDBJ databases">
        <title>OmerRS3 (Oryza meridionalis Reference Sequence Version 3).</title>
        <authorList>
            <person name="Zhang J."/>
            <person name="Kudrna D."/>
            <person name="Lee S."/>
            <person name="Talag J."/>
            <person name="Welchert J."/>
            <person name="Wing R.A."/>
        </authorList>
    </citation>
    <scope>NUCLEOTIDE SEQUENCE [LARGE SCALE GENOMIC DNA]</scope>
    <source>
        <strain evidence="1">cv. OR44</strain>
    </source>
</reference>
<sequence>MGAMYPRREAELQVVVTIPSLEVEIEAKEEDLLLPRSHSAVTRELGINGVRMPPLRGGSIILLLLLLQPLPELHLHPLRALLSLVAGTILGLIWRQEIIPLLHLLLDHLELRLEIAMDSTPDRYWGSSYGCSRFSRSFSVSLSDS</sequence>
<proteinExistence type="predicted"/>
<organism evidence="1">
    <name type="scientific">Oryza meridionalis</name>
    <dbReference type="NCBI Taxonomy" id="40149"/>
    <lineage>
        <taxon>Eukaryota</taxon>
        <taxon>Viridiplantae</taxon>
        <taxon>Streptophyta</taxon>
        <taxon>Embryophyta</taxon>
        <taxon>Tracheophyta</taxon>
        <taxon>Spermatophyta</taxon>
        <taxon>Magnoliopsida</taxon>
        <taxon>Liliopsida</taxon>
        <taxon>Poales</taxon>
        <taxon>Poaceae</taxon>
        <taxon>BOP clade</taxon>
        <taxon>Oryzoideae</taxon>
        <taxon>Oryzeae</taxon>
        <taxon>Oryzinae</taxon>
        <taxon>Oryza</taxon>
    </lineage>
</organism>
<protein>
    <submittedName>
        <fullName evidence="1">Uncharacterized protein</fullName>
    </submittedName>
</protein>
<dbReference type="Proteomes" id="UP000008021">
    <property type="component" value="Chromosome 5"/>
</dbReference>